<keyword evidence="1" id="KW-0812">Transmembrane</keyword>
<protein>
    <submittedName>
        <fullName evidence="2">Uncharacterized protein</fullName>
    </submittedName>
</protein>
<evidence type="ECO:0000256" key="1">
    <source>
        <dbReference type="SAM" id="Phobius"/>
    </source>
</evidence>
<evidence type="ECO:0000313" key="3">
    <source>
        <dbReference type="Proteomes" id="UP000283509"/>
    </source>
</evidence>
<feature type="transmembrane region" description="Helical" evidence="1">
    <location>
        <begin position="319"/>
        <end position="341"/>
    </location>
</feature>
<reference evidence="2 3" key="2">
    <citation type="submission" date="2019-01" db="EMBL/GenBank/DDBJ databases">
        <title>The decoding of complex shrimp genome reveals the adaptation for benthos swimmer, frequently molting mechanism and breeding impact on genome.</title>
        <authorList>
            <person name="Sun Y."/>
            <person name="Gao Y."/>
            <person name="Yu Y."/>
        </authorList>
    </citation>
    <scope>NUCLEOTIDE SEQUENCE [LARGE SCALE GENOMIC DNA]</scope>
    <source>
        <tissue evidence="2">Muscle</tissue>
    </source>
</reference>
<evidence type="ECO:0000313" key="2">
    <source>
        <dbReference type="EMBL" id="ROT83507.1"/>
    </source>
</evidence>
<reference evidence="2 3" key="1">
    <citation type="submission" date="2018-04" db="EMBL/GenBank/DDBJ databases">
        <authorList>
            <person name="Zhang X."/>
            <person name="Yuan J."/>
            <person name="Li F."/>
            <person name="Xiang J."/>
        </authorList>
    </citation>
    <scope>NUCLEOTIDE SEQUENCE [LARGE SCALE GENOMIC DNA]</scope>
    <source>
        <tissue evidence="2">Muscle</tissue>
    </source>
</reference>
<comment type="caution">
    <text evidence="2">The sequence shown here is derived from an EMBL/GenBank/DDBJ whole genome shotgun (WGS) entry which is preliminary data.</text>
</comment>
<gene>
    <name evidence="2" type="ORF">C7M84_023303</name>
</gene>
<feature type="transmembrane region" description="Helical" evidence="1">
    <location>
        <begin position="158"/>
        <end position="179"/>
    </location>
</feature>
<keyword evidence="3" id="KW-1185">Reference proteome</keyword>
<feature type="transmembrane region" description="Helical" evidence="1">
    <location>
        <begin position="286"/>
        <end position="307"/>
    </location>
</feature>
<organism evidence="2 3">
    <name type="scientific">Penaeus vannamei</name>
    <name type="common">Whiteleg shrimp</name>
    <name type="synonym">Litopenaeus vannamei</name>
    <dbReference type="NCBI Taxonomy" id="6689"/>
    <lineage>
        <taxon>Eukaryota</taxon>
        <taxon>Metazoa</taxon>
        <taxon>Ecdysozoa</taxon>
        <taxon>Arthropoda</taxon>
        <taxon>Crustacea</taxon>
        <taxon>Multicrustacea</taxon>
        <taxon>Malacostraca</taxon>
        <taxon>Eumalacostraca</taxon>
        <taxon>Eucarida</taxon>
        <taxon>Decapoda</taxon>
        <taxon>Dendrobranchiata</taxon>
        <taxon>Penaeoidea</taxon>
        <taxon>Penaeidae</taxon>
        <taxon>Penaeus</taxon>
    </lineage>
</organism>
<dbReference type="Proteomes" id="UP000283509">
    <property type="component" value="Unassembled WGS sequence"/>
</dbReference>
<feature type="transmembrane region" description="Helical" evidence="1">
    <location>
        <begin position="116"/>
        <end position="138"/>
    </location>
</feature>
<name>A0A423U489_PENVA</name>
<feature type="transmembrane region" description="Helical" evidence="1">
    <location>
        <begin position="32"/>
        <end position="51"/>
    </location>
</feature>
<feature type="transmembrane region" description="Helical" evidence="1">
    <location>
        <begin position="71"/>
        <end position="95"/>
    </location>
</feature>
<proteinExistence type="predicted"/>
<dbReference type="AlphaFoldDB" id="A0A423U489"/>
<sequence>MGAVRRILLVCKLAGTFPYSIDRGAFAVQPPWVVWTVIRCLLVTITASHLLVRCAPLTSGVDGMTDAIWVYTYTLCFFVTALCTAFASSRLAAFFRMLGSLNPSEMAEGRGSPRDAVKIHAVLTLLFASVMVIGYGFFNVPVTLGNDEIPWYVASYVAIWLLAGIPCVNSFLLFVILTWKLKSMSHRIVSELLLEKFAIRTRGETQTCKSFDISTTGGSRSDRTPPAAFRVFDLVSAARQTNGNPEIHSSRHPEKEQLMINNLLIVENHLIEISEMVEQLMRHYNLMLIALSLAICSAVTLSWYFLIDEYLSTSKLKWINLYAVIFGKGLYIAMTLGPDLFNAQRLEDGRAVRRRLPAAADPPLLFAVSWPPSVIRPWEMLRCFRFVLDFIRLLTAVWLFETAADRVLSLLEHRQEFSLLGFINLSLTNVASLDNLPLLTARQPPPPESLTSVRFLLDTCTCQLDNLPTTA</sequence>
<keyword evidence="1" id="KW-1133">Transmembrane helix</keyword>
<dbReference type="EMBL" id="QCYY01000675">
    <property type="protein sequence ID" value="ROT83507.1"/>
    <property type="molecule type" value="Genomic_DNA"/>
</dbReference>
<keyword evidence="1" id="KW-0472">Membrane</keyword>
<accession>A0A423U489</accession>